<evidence type="ECO:0000313" key="2">
    <source>
        <dbReference type="EMBL" id="ADL18623.1"/>
    </source>
</evidence>
<keyword evidence="1" id="KW-0472">Membrane</keyword>
<gene>
    <name evidence="2" type="ordered locus">ASAC_0216</name>
</gene>
<feature type="transmembrane region" description="Helical" evidence="1">
    <location>
        <begin position="444"/>
        <end position="463"/>
    </location>
</feature>
<dbReference type="HOGENOM" id="CLU_592654_0_0_2"/>
<dbReference type="InParanoid" id="D9PZY5"/>
<evidence type="ECO:0000313" key="3">
    <source>
        <dbReference type="Proteomes" id="UP000000346"/>
    </source>
</evidence>
<feature type="transmembrane region" description="Helical" evidence="1">
    <location>
        <begin position="45"/>
        <end position="64"/>
    </location>
</feature>
<keyword evidence="3" id="KW-1185">Reference proteome</keyword>
<evidence type="ECO:0000256" key="1">
    <source>
        <dbReference type="SAM" id="Phobius"/>
    </source>
</evidence>
<feature type="transmembrane region" description="Helical" evidence="1">
    <location>
        <begin position="254"/>
        <end position="273"/>
    </location>
</feature>
<organism evidence="2 3">
    <name type="scientific">Acidilobus saccharovorans (strain DSM 16705 / JCM 18335 / VKM B-2471 / 345-15)</name>
    <dbReference type="NCBI Taxonomy" id="666510"/>
    <lineage>
        <taxon>Archaea</taxon>
        <taxon>Thermoproteota</taxon>
        <taxon>Thermoprotei</taxon>
        <taxon>Acidilobales</taxon>
        <taxon>Acidilobaceae</taxon>
        <taxon>Acidilobus</taxon>
    </lineage>
</organism>
<feature type="transmembrane region" description="Helical" evidence="1">
    <location>
        <begin position="279"/>
        <end position="297"/>
    </location>
</feature>
<dbReference type="EMBL" id="CP001742">
    <property type="protein sequence ID" value="ADL18623.1"/>
    <property type="molecule type" value="Genomic_DNA"/>
</dbReference>
<protein>
    <recommendedName>
        <fullName evidence="4">Type II secretion system protein GspF domain-containing protein</fullName>
    </recommendedName>
</protein>
<feature type="transmembrane region" description="Helical" evidence="1">
    <location>
        <begin position="376"/>
        <end position="398"/>
    </location>
</feature>
<feature type="transmembrane region" description="Helical" evidence="1">
    <location>
        <begin position="221"/>
        <end position="242"/>
    </location>
</feature>
<keyword evidence="1" id="KW-1133">Transmembrane helix</keyword>
<dbReference type="STRING" id="666510.ASAC_0216"/>
<keyword evidence="1" id="KW-0812">Transmembrane</keyword>
<dbReference type="KEGG" id="asc:ASAC_0216"/>
<feature type="transmembrane region" description="Helical" evidence="1">
    <location>
        <begin position="12"/>
        <end position="39"/>
    </location>
</feature>
<feature type="transmembrane region" description="Helical" evidence="1">
    <location>
        <begin position="196"/>
        <end position="215"/>
    </location>
</feature>
<evidence type="ECO:0008006" key="4">
    <source>
        <dbReference type="Google" id="ProtNLM"/>
    </source>
</evidence>
<dbReference type="Proteomes" id="UP000000346">
    <property type="component" value="Chromosome"/>
</dbReference>
<dbReference type="eggNOG" id="arCOG01815">
    <property type="taxonomic scope" value="Archaea"/>
</dbReference>
<proteinExistence type="predicted"/>
<dbReference type="AlphaFoldDB" id="D9PZY5"/>
<name>D9PZY5_ACIS3</name>
<accession>D9PZY5</accession>
<dbReference type="RefSeq" id="WP_013266135.1">
    <property type="nucleotide sequence ID" value="NC_014374.1"/>
</dbReference>
<feature type="transmembrane region" description="Helical" evidence="1">
    <location>
        <begin position="418"/>
        <end position="437"/>
    </location>
</feature>
<dbReference type="GeneID" id="9498436"/>
<dbReference type="OrthoDB" id="381674at2157"/>
<reference evidence="2 3" key="1">
    <citation type="journal article" date="2010" name="Appl. Environ. Microbiol.">
        <title>The genome sequence of the crenarchaeon Acidilobus saccharovorans supports a new order, Acidilobales, and suggests an important ecological role in terrestrial acidic hot springs.</title>
        <authorList>
            <person name="Mardanov A.V."/>
            <person name="Svetlitchnyi V.A."/>
            <person name="Beletsky A.V."/>
            <person name="Prokofeva M.I."/>
            <person name="Bonch-Osmolovskaya E.A."/>
            <person name="Ravin N.V."/>
            <person name="Skryabin K.G."/>
        </authorList>
    </citation>
    <scope>NUCLEOTIDE SEQUENCE [LARGE SCALE GENOMIC DNA]</scope>
    <source>
        <strain evidence="3">DSM 16705 / JCM 18335 / VKM B-2471 / 345-15</strain>
    </source>
</reference>
<sequence>MMGRRPNDPRIYGPLVTTLNTIDAVSPILAVVFFIAAGASYVALHAHYLLILVLASLGVIVFFLPELSRRLLASLLGSGINDEMPSLLAVMIPYVASSRDLSAVLVTASESLGLKFSRVETRRLSYLLAAGYDERRALRILADTTPSSRLREVIRELLTVEEMGLSRLRAAVNLYARTMDAVKSTWQSYAKLGETITEAMTTLIVSAAVLLPLSLFGSSNLLIPLAVLMMVLSPSLAILLALLRPKLGEPEGGWWVAGLTIGSAVAASLIMFLGRYLAALIILTLATIVSEASWARLSKRFAESLRLLREASERARLGLPFADVLSRASMLGKSIINAIVSSDKVAGRVGIGPALQSFVDIFYESLRSLKSLQVEAYILMGISAVAPAISLVGVYALVNYIASSSLSSMLTNTLSVQYAARLLMAMSPLSTLPAASLHRGRRMSPAASLVSATLSLLVVRFITL</sequence>